<dbReference type="Gene3D" id="3.40.50.720">
    <property type="entry name" value="NAD(P)-binding Rossmann-like Domain"/>
    <property type="match status" value="1"/>
</dbReference>
<evidence type="ECO:0000313" key="2">
    <source>
        <dbReference type="EMBL" id="WPH01318.1"/>
    </source>
</evidence>
<dbReference type="InterPro" id="IPR036291">
    <property type="entry name" value="NAD(P)-bd_dom_sf"/>
</dbReference>
<dbReference type="GO" id="GO:0005737">
    <property type="term" value="C:cytoplasm"/>
    <property type="evidence" value="ECO:0007669"/>
    <property type="project" value="TreeGrafter"/>
</dbReference>
<name>A0AAQ3RCH1_9PEZI</name>
<proteinExistence type="inferred from homology"/>
<organism evidence="2 3">
    <name type="scientific">Acrodontium crateriforme</name>
    <dbReference type="NCBI Taxonomy" id="150365"/>
    <lineage>
        <taxon>Eukaryota</taxon>
        <taxon>Fungi</taxon>
        <taxon>Dikarya</taxon>
        <taxon>Ascomycota</taxon>
        <taxon>Pezizomycotina</taxon>
        <taxon>Dothideomycetes</taxon>
        <taxon>Dothideomycetidae</taxon>
        <taxon>Mycosphaerellales</taxon>
        <taxon>Teratosphaeriaceae</taxon>
        <taxon>Acrodontium</taxon>
    </lineage>
</organism>
<dbReference type="AlphaFoldDB" id="A0AAQ3RCH1"/>
<dbReference type="InterPro" id="IPR002347">
    <property type="entry name" value="SDR_fam"/>
</dbReference>
<evidence type="ECO:0000313" key="3">
    <source>
        <dbReference type="Proteomes" id="UP001303373"/>
    </source>
</evidence>
<protein>
    <submittedName>
        <fullName evidence="2">Short-chain dehydrogenase/reductase trope</fullName>
    </submittedName>
</protein>
<dbReference type="PANTHER" id="PTHR43544">
    <property type="entry name" value="SHORT-CHAIN DEHYDROGENASE/REDUCTASE"/>
    <property type="match status" value="1"/>
</dbReference>
<dbReference type="PANTHER" id="PTHR43544:SF32">
    <property type="entry name" value="CHAIN DEHYDROGENASE, PUTATIVE (AFU_ORTHOLOGUE AFUA_5G01530)-RELATED"/>
    <property type="match status" value="1"/>
</dbReference>
<comment type="similarity">
    <text evidence="1">Belongs to the short-chain dehydrogenases/reductases (SDR) family.</text>
</comment>
<evidence type="ECO:0000256" key="1">
    <source>
        <dbReference type="ARBA" id="ARBA00006484"/>
    </source>
</evidence>
<dbReference type="SUPFAM" id="SSF51735">
    <property type="entry name" value="NAD(P)-binding Rossmann-fold domains"/>
    <property type="match status" value="1"/>
</dbReference>
<dbReference type="Proteomes" id="UP001303373">
    <property type="component" value="Chromosome 6"/>
</dbReference>
<keyword evidence="3" id="KW-1185">Reference proteome</keyword>
<sequence>MSEKVATGRICLITGAASGIGRAVSKTLAGDSCGNTIIMADMDELNLQGAVEVVSAGKHANATVASITMDITHLASIRDGAKLVSKQYGHLDVLMNNAGIYRSNLPLENDLLTHFHTNVVGNAQVTETFTPLLKKAPKGAYVLYTSSGLGSLKESSPGGRFAGDLLGWETIGYRVSKAALNMVAVEDARKLRQCGIKVFAVCPGLVESNIRGTLEEERTARGKAGSAGSVGPFVQSILAGNYDSHVGGFIRDGGVWDW</sequence>
<dbReference type="GO" id="GO:0019748">
    <property type="term" value="P:secondary metabolic process"/>
    <property type="evidence" value="ECO:0007669"/>
    <property type="project" value="TreeGrafter"/>
</dbReference>
<gene>
    <name evidence="2" type="ORF">R9X50_00415700</name>
</gene>
<reference evidence="2 3" key="1">
    <citation type="submission" date="2023-11" db="EMBL/GenBank/DDBJ databases">
        <title>An acidophilic fungus is an integral part of prey digestion in a carnivorous sundew plant.</title>
        <authorList>
            <person name="Tsai I.J."/>
        </authorList>
    </citation>
    <scope>NUCLEOTIDE SEQUENCE [LARGE SCALE GENOMIC DNA]</scope>
    <source>
        <strain evidence="2">169a</strain>
    </source>
</reference>
<dbReference type="EMBL" id="CP138585">
    <property type="protein sequence ID" value="WPH01318.1"/>
    <property type="molecule type" value="Genomic_DNA"/>
</dbReference>
<dbReference type="GO" id="GO:0016491">
    <property type="term" value="F:oxidoreductase activity"/>
    <property type="evidence" value="ECO:0007669"/>
    <property type="project" value="TreeGrafter"/>
</dbReference>
<dbReference type="InterPro" id="IPR051468">
    <property type="entry name" value="Fungal_SecMetab_SDRs"/>
</dbReference>
<accession>A0AAQ3RCH1</accession>
<dbReference type="Pfam" id="PF00106">
    <property type="entry name" value="adh_short"/>
    <property type="match status" value="1"/>
</dbReference>
<dbReference type="PRINTS" id="PR00081">
    <property type="entry name" value="GDHRDH"/>
</dbReference>